<evidence type="ECO:0000256" key="1">
    <source>
        <dbReference type="SAM" id="MobiDB-lite"/>
    </source>
</evidence>
<feature type="region of interest" description="Disordered" evidence="1">
    <location>
        <begin position="1"/>
        <end position="191"/>
    </location>
</feature>
<dbReference type="OrthoDB" id="3799742at2759"/>
<dbReference type="AlphaFoldDB" id="A0A6G1JRT3"/>
<feature type="compositionally biased region" description="Low complexity" evidence="1">
    <location>
        <begin position="72"/>
        <end position="93"/>
    </location>
</feature>
<name>A0A6G1JRT3_9PLEO</name>
<feature type="compositionally biased region" description="Low complexity" evidence="1">
    <location>
        <begin position="129"/>
        <end position="153"/>
    </location>
</feature>
<feature type="compositionally biased region" description="Low complexity" evidence="1">
    <location>
        <begin position="105"/>
        <end position="123"/>
    </location>
</feature>
<reference evidence="2" key="1">
    <citation type="journal article" date="2020" name="Stud. Mycol.">
        <title>101 Dothideomycetes genomes: a test case for predicting lifestyles and emergence of pathogens.</title>
        <authorList>
            <person name="Haridas S."/>
            <person name="Albert R."/>
            <person name="Binder M."/>
            <person name="Bloem J."/>
            <person name="Labutti K."/>
            <person name="Salamov A."/>
            <person name="Andreopoulos B."/>
            <person name="Baker S."/>
            <person name="Barry K."/>
            <person name="Bills G."/>
            <person name="Bluhm B."/>
            <person name="Cannon C."/>
            <person name="Castanera R."/>
            <person name="Culley D."/>
            <person name="Daum C."/>
            <person name="Ezra D."/>
            <person name="Gonzalez J."/>
            <person name="Henrissat B."/>
            <person name="Kuo A."/>
            <person name="Liang C."/>
            <person name="Lipzen A."/>
            <person name="Lutzoni F."/>
            <person name="Magnuson J."/>
            <person name="Mondo S."/>
            <person name="Nolan M."/>
            <person name="Ohm R."/>
            <person name="Pangilinan J."/>
            <person name="Park H.-J."/>
            <person name="Ramirez L."/>
            <person name="Alfaro M."/>
            <person name="Sun H."/>
            <person name="Tritt A."/>
            <person name="Yoshinaga Y."/>
            <person name="Zwiers L.-H."/>
            <person name="Turgeon B."/>
            <person name="Goodwin S."/>
            <person name="Spatafora J."/>
            <person name="Crous P."/>
            <person name="Grigoriev I."/>
        </authorList>
    </citation>
    <scope>NUCLEOTIDE SEQUENCE</scope>
    <source>
        <strain evidence="2">CBS 279.74</strain>
    </source>
</reference>
<accession>A0A6G1JRT3</accession>
<feature type="compositionally biased region" description="Pro residues" evidence="1">
    <location>
        <begin position="52"/>
        <end position="61"/>
    </location>
</feature>
<feature type="compositionally biased region" description="Basic and acidic residues" evidence="1">
    <location>
        <begin position="1"/>
        <end position="10"/>
    </location>
</feature>
<organism evidence="2 3">
    <name type="scientific">Pleomassaria siparia CBS 279.74</name>
    <dbReference type="NCBI Taxonomy" id="1314801"/>
    <lineage>
        <taxon>Eukaryota</taxon>
        <taxon>Fungi</taxon>
        <taxon>Dikarya</taxon>
        <taxon>Ascomycota</taxon>
        <taxon>Pezizomycotina</taxon>
        <taxon>Dothideomycetes</taxon>
        <taxon>Pleosporomycetidae</taxon>
        <taxon>Pleosporales</taxon>
        <taxon>Pleomassariaceae</taxon>
        <taxon>Pleomassaria</taxon>
    </lineage>
</organism>
<protein>
    <submittedName>
        <fullName evidence="2">Uncharacterized protein</fullName>
    </submittedName>
</protein>
<sequence length="275" mass="29097">MFLSVKERARQIASGQFQASDAPPPPAPVVEPATPSKKKTPGRIVTTKFSPPKAPSAPSPTSPSKLKKDKTPTSSKPTPSPSTPAKTPSSRKTASAKPESPKLAPPKTTSSKASSSKTETPKTPKSPKSPKTPSTKTASSKPSSSKPKASKPSSPKPTPSKPKSAPAPSKPARPTPARIGSFTADPSEDNTEVSDLKARCLKHANSVTGLGGRKLAVVLKQTSSGGWYAALKDVGLDKYLKMWMNRDKTFPTQVEALEAYLVFIKKMKVETRLFS</sequence>
<dbReference type="EMBL" id="MU005791">
    <property type="protein sequence ID" value="KAF2702931.1"/>
    <property type="molecule type" value="Genomic_DNA"/>
</dbReference>
<dbReference type="Proteomes" id="UP000799428">
    <property type="component" value="Unassembled WGS sequence"/>
</dbReference>
<keyword evidence="3" id="KW-1185">Reference proteome</keyword>
<evidence type="ECO:0000313" key="3">
    <source>
        <dbReference type="Proteomes" id="UP000799428"/>
    </source>
</evidence>
<gene>
    <name evidence="2" type="ORF">K504DRAFT_508559</name>
</gene>
<proteinExistence type="predicted"/>
<evidence type="ECO:0000313" key="2">
    <source>
        <dbReference type="EMBL" id="KAF2702931.1"/>
    </source>
</evidence>